<sequence>MTHSFSTLKTIKFIIAFVFITSGIMKLINADLADFFVSLGLPYPLEVMYIVAWAEIGCGILLLLNKYIRQATLALLLIIIAAILLTKIPALHDGLIPALFNARLDIVILALLIVLYRQRGVSH</sequence>
<comment type="subcellular location">
    <subcellularLocation>
        <location evidence="1">Membrane</location>
        <topology evidence="1">Multi-pass membrane protein</topology>
    </subcellularLocation>
</comment>
<protein>
    <submittedName>
        <fullName evidence="6">DoxX family protein</fullName>
    </submittedName>
</protein>
<evidence type="ECO:0000313" key="7">
    <source>
        <dbReference type="Proteomes" id="UP001596410"/>
    </source>
</evidence>
<dbReference type="InterPro" id="IPR032808">
    <property type="entry name" value="DoxX"/>
</dbReference>
<proteinExistence type="predicted"/>
<organism evidence="6 7">
    <name type="scientific">Halobacillus seohaensis</name>
    <dbReference type="NCBI Taxonomy" id="447421"/>
    <lineage>
        <taxon>Bacteria</taxon>
        <taxon>Bacillati</taxon>
        <taxon>Bacillota</taxon>
        <taxon>Bacilli</taxon>
        <taxon>Bacillales</taxon>
        <taxon>Bacillaceae</taxon>
        <taxon>Halobacillus</taxon>
    </lineage>
</organism>
<keyword evidence="2 5" id="KW-0812">Transmembrane</keyword>
<accession>A0ABW2ERI7</accession>
<comment type="caution">
    <text evidence="6">The sequence shown here is derived from an EMBL/GenBank/DDBJ whole genome shotgun (WGS) entry which is preliminary data.</text>
</comment>
<evidence type="ECO:0000256" key="1">
    <source>
        <dbReference type="ARBA" id="ARBA00004141"/>
    </source>
</evidence>
<feature type="transmembrane region" description="Helical" evidence="5">
    <location>
        <begin position="48"/>
        <end position="64"/>
    </location>
</feature>
<feature type="transmembrane region" description="Helical" evidence="5">
    <location>
        <begin position="12"/>
        <end position="28"/>
    </location>
</feature>
<evidence type="ECO:0000256" key="3">
    <source>
        <dbReference type="ARBA" id="ARBA00022989"/>
    </source>
</evidence>
<feature type="transmembrane region" description="Helical" evidence="5">
    <location>
        <begin position="96"/>
        <end position="116"/>
    </location>
</feature>
<evidence type="ECO:0000256" key="2">
    <source>
        <dbReference type="ARBA" id="ARBA00022692"/>
    </source>
</evidence>
<dbReference type="RefSeq" id="WP_204710263.1">
    <property type="nucleotide sequence ID" value="NZ_JBHSZV010000053.1"/>
</dbReference>
<dbReference type="Proteomes" id="UP001596410">
    <property type="component" value="Unassembled WGS sequence"/>
</dbReference>
<keyword evidence="4 5" id="KW-0472">Membrane</keyword>
<name>A0ABW2ERI7_9BACI</name>
<evidence type="ECO:0000313" key="6">
    <source>
        <dbReference type="EMBL" id="MFC7063714.1"/>
    </source>
</evidence>
<reference evidence="7" key="1">
    <citation type="journal article" date="2019" name="Int. J. Syst. Evol. Microbiol.">
        <title>The Global Catalogue of Microorganisms (GCM) 10K type strain sequencing project: providing services to taxonomists for standard genome sequencing and annotation.</title>
        <authorList>
            <consortium name="The Broad Institute Genomics Platform"/>
            <consortium name="The Broad Institute Genome Sequencing Center for Infectious Disease"/>
            <person name="Wu L."/>
            <person name="Ma J."/>
        </authorList>
    </citation>
    <scope>NUCLEOTIDE SEQUENCE [LARGE SCALE GENOMIC DNA]</scope>
    <source>
        <strain evidence="7">CGMCC 4.1621</strain>
    </source>
</reference>
<gene>
    <name evidence="6" type="ORF">ACFQIC_18100</name>
</gene>
<keyword evidence="7" id="KW-1185">Reference proteome</keyword>
<dbReference type="Pfam" id="PF07681">
    <property type="entry name" value="DoxX"/>
    <property type="match status" value="1"/>
</dbReference>
<keyword evidence="3 5" id="KW-1133">Transmembrane helix</keyword>
<feature type="transmembrane region" description="Helical" evidence="5">
    <location>
        <begin position="71"/>
        <end position="90"/>
    </location>
</feature>
<evidence type="ECO:0000256" key="4">
    <source>
        <dbReference type="ARBA" id="ARBA00023136"/>
    </source>
</evidence>
<dbReference type="EMBL" id="JBHSZV010000053">
    <property type="protein sequence ID" value="MFC7063714.1"/>
    <property type="molecule type" value="Genomic_DNA"/>
</dbReference>
<evidence type="ECO:0000256" key="5">
    <source>
        <dbReference type="SAM" id="Phobius"/>
    </source>
</evidence>